<feature type="transmembrane region" description="Helical" evidence="12">
    <location>
        <begin position="251"/>
        <end position="270"/>
    </location>
</feature>
<keyword evidence="9" id="KW-0325">Glycoprotein</keyword>
<dbReference type="InterPro" id="IPR005821">
    <property type="entry name" value="Ion_trans_dom"/>
</dbReference>
<evidence type="ECO:0000313" key="14">
    <source>
        <dbReference type="EMBL" id="POI32953.1"/>
    </source>
</evidence>
<keyword evidence="2" id="KW-0813">Transport</keyword>
<dbReference type="Pfam" id="PF00520">
    <property type="entry name" value="Ion_trans"/>
    <property type="match status" value="2"/>
</dbReference>
<dbReference type="PANTHER" id="PTHR10037">
    <property type="entry name" value="VOLTAGE-GATED CATION CHANNEL CALCIUM AND SODIUM"/>
    <property type="match status" value="1"/>
</dbReference>
<dbReference type="Gene3D" id="1.20.120.350">
    <property type="entry name" value="Voltage-gated potassium channels. Chain C"/>
    <property type="match status" value="1"/>
</dbReference>
<dbReference type="OrthoDB" id="2984333at2759"/>
<feature type="non-terminal residue" evidence="14">
    <location>
        <position position="309"/>
    </location>
</feature>
<evidence type="ECO:0000313" key="15">
    <source>
        <dbReference type="Proteomes" id="UP000237246"/>
    </source>
</evidence>
<dbReference type="GO" id="GO:0001518">
    <property type="term" value="C:voltage-gated sodium channel complex"/>
    <property type="evidence" value="ECO:0007669"/>
    <property type="project" value="TreeGrafter"/>
</dbReference>
<sequence length="309" mass="35166">MADFLLPPGTNSFHRFTPESLAAIEKRIAEKLARNAKQEYREQLGEEEKPQPQFDLQACKKLPDIYGTVPPELIGEPLEDIDPFYNDRKVKSNAAHSRPAAVYNLIVLTRYTFTGIYTFESLIKILARGFCMTEFTFLRDPWNWLDFSVIVMAYITEFVDLGNVSALRTFRVLRALKTISVISGENQLSVCLYSPHLTDFGCFDVTRVTQAGFGPEAWEEFSDSGDHCADYSRLKTIVGALIQSVKKLADVMILTVFCLSVFALIGLQLFMGNLRHKCVRDYTQFNFTNGTLYLDGRTWNNSEEFLNDP</sequence>
<dbReference type="InterPro" id="IPR027359">
    <property type="entry name" value="Volt_channel_dom_sf"/>
</dbReference>
<dbReference type="Proteomes" id="UP000237246">
    <property type="component" value="Unassembled WGS sequence"/>
</dbReference>
<evidence type="ECO:0000256" key="4">
    <source>
        <dbReference type="ARBA" id="ARBA00022882"/>
    </source>
</evidence>
<keyword evidence="6" id="KW-0915">Sodium</keyword>
<dbReference type="SUPFAM" id="SSF81324">
    <property type="entry name" value="Voltage-gated potassium channels"/>
    <property type="match status" value="1"/>
</dbReference>
<protein>
    <recommendedName>
        <fullName evidence="13">Ion transport domain-containing protein</fullName>
    </recommendedName>
</protein>
<dbReference type="FunFam" id="1.20.120.350:FF:000036">
    <property type="entry name" value="Voltage-dependent sodium channel SCN10A"/>
    <property type="match status" value="1"/>
</dbReference>
<gene>
    <name evidence="14" type="ORF">CIB84_003295</name>
</gene>
<reference evidence="14 15" key="1">
    <citation type="submission" date="2018-01" db="EMBL/GenBank/DDBJ databases">
        <title>Comparison of the Chinese Bamboo Partridge and Red Junglefowl genome sequences highlights the importance of demography in genome evolution.</title>
        <authorList>
            <person name="Tiley G.P."/>
            <person name="Kimball R.T."/>
            <person name="Braun E.L."/>
            <person name="Burleigh J.G."/>
        </authorList>
    </citation>
    <scope>NUCLEOTIDE SEQUENCE [LARGE SCALE GENOMIC DNA]</scope>
    <source>
        <strain evidence="14">RTK389</strain>
        <tissue evidence="14">Blood</tissue>
    </source>
</reference>
<organism evidence="14 15">
    <name type="scientific">Bambusicola thoracicus</name>
    <name type="common">Chinese bamboo-partridge</name>
    <name type="synonym">Perdix thoracica</name>
    <dbReference type="NCBI Taxonomy" id="9083"/>
    <lineage>
        <taxon>Eukaryota</taxon>
        <taxon>Metazoa</taxon>
        <taxon>Chordata</taxon>
        <taxon>Craniata</taxon>
        <taxon>Vertebrata</taxon>
        <taxon>Euteleostomi</taxon>
        <taxon>Archelosauria</taxon>
        <taxon>Archosauria</taxon>
        <taxon>Dinosauria</taxon>
        <taxon>Saurischia</taxon>
        <taxon>Theropoda</taxon>
        <taxon>Coelurosauria</taxon>
        <taxon>Aves</taxon>
        <taxon>Neognathae</taxon>
        <taxon>Galloanserae</taxon>
        <taxon>Galliformes</taxon>
        <taxon>Phasianidae</taxon>
        <taxon>Perdicinae</taxon>
        <taxon>Bambusicola</taxon>
    </lineage>
</organism>
<evidence type="ECO:0000256" key="9">
    <source>
        <dbReference type="ARBA" id="ARBA00023180"/>
    </source>
</evidence>
<keyword evidence="15" id="KW-1185">Reference proteome</keyword>
<evidence type="ECO:0000256" key="6">
    <source>
        <dbReference type="ARBA" id="ARBA00023053"/>
    </source>
</evidence>
<comment type="caution">
    <text evidence="14">The sequence shown here is derived from an EMBL/GenBank/DDBJ whole genome shotgun (WGS) entry which is preliminary data.</text>
</comment>
<dbReference type="AlphaFoldDB" id="A0A2P4T9B8"/>
<comment type="subcellular location">
    <subcellularLocation>
        <location evidence="1">Membrane</location>
        <topology evidence="1">Multi-pass membrane protein</topology>
    </subcellularLocation>
</comment>
<evidence type="ECO:0000256" key="5">
    <source>
        <dbReference type="ARBA" id="ARBA00022989"/>
    </source>
</evidence>
<keyword evidence="4" id="KW-0851">Voltage-gated channel</keyword>
<keyword evidence="11" id="KW-0407">Ion channel</keyword>
<dbReference type="GO" id="GO:0005248">
    <property type="term" value="F:voltage-gated sodium channel activity"/>
    <property type="evidence" value="ECO:0007669"/>
    <property type="project" value="TreeGrafter"/>
</dbReference>
<evidence type="ECO:0000256" key="10">
    <source>
        <dbReference type="ARBA" id="ARBA00023201"/>
    </source>
</evidence>
<evidence type="ECO:0000256" key="3">
    <source>
        <dbReference type="ARBA" id="ARBA00022692"/>
    </source>
</evidence>
<evidence type="ECO:0000256" key="2">
    <source>
        <dbReference type="ARBA" id="ARBA00022448"/>
    </source>
</evidence>
<evidence type="ECO:0000256" key="1">
    <source>
        <dbReference type="ARBA" id="ARBA00004141"/>
    </source>
</evidence>
<dbReference type="GO" id="GO:0086010">
    <property type="term" value="P:membrane depolarization during action potential"/>
    <property type="evidence" value="ECO:0007669"/>
    <property type="project" value="TreeGrafter"/>
</dbReference>
<evidence type="ECO:0000256" key="7">
    <source>
        <dbReference type="ARBA" id="ARBA00023065"/>
    </source>
</evidence>
<dbReference type="InterPro" id="IPR043203">
    <property type="entry name" value="VGCC_Ca_Na"/>
</dbReference>
<keyword evidence="8 12" id="KW-0472">Membrane</keyword>
<evidence type="ECO:0000259" key="13">
    <source>
        <dbReference type="Pfam" id="PF00520"/>
    </source>
</evidence>
<dbReference type="EMBL" id="PPHD01004558">
    <property type="protein sequence ID" value="POI32953.1"/>
    <property type="molecule type" value="Genomic_DNA"/>
</dbReference>
<accession>A0A2P4T9B8</accession>
<keyword evidence="3 12" id="KW-0812">Transmembrane</keyword>
<feature type="domain" description="Ion transport" evidence="13">
    <location>
        <begin position="104"/>
        <end position="188"/>
    </location>
</feature>
<keyword evidence="5 12" id="KW-1133">Transmembrane helix</keyword>
<evidence type="ECO:0000256" key="11">
    <source>
        <dbReference type="ARBA" id="ARBA00023303"/>
    </source>
</evidence>
<evidence type="ECO:0000256" key="8">
    <source>
        <dbReference type="ARBA" id="ARBA00023136"/>
    </source>
</evidence>
<keyword evidence="10" id="KW-0739">Sodium transport</keyword>
<dbReference type="Gene3D" id="1.10.287.70">
    <property type="match status" value="1"/>
</dbReference>
<proteinExistence type="predicted"/>
<evidence type="ECO:0000256" key="12">
    <source>
        <dbReference type="SAM" id="Phobius"/>
    </source>
</evidence>
<name>A0A2P4T9B8_BAMTH</name>
<feature type="domain" description="Ion transport" evidence="13">
    <location>
        <begin position="233"/>
        <end position="289"/>
    </location>
</feature>
<dbReference type="PANTHER" id="PTHR10037:SF208">
    <property type="entry name" value="SODIUM CHANNEL PROTEIN TYPE 10 SUBUNIT ALPHA"/>
    <property type="match status" value="1"/>
</dbReference>
<dbReference type="GO" id="GO:0019228">
    <property type="term" value="P:neuronal action potential"/>
    <property type="evidence" value="ECO:0007669"/>
    <property type="project" value="TreeGrafter"/>
</dbReference>
<keyword evidence="7" id="KW-0406">Ion transport</keyword>